<evidence type="ECO:0000313" key="2">
    <source>
        <dbReference type="EMBL" id="VAV89125.1"/>
    </source>
</evidence>
<dbReference type="InterPro" id="IPR001789">
    <property type="entry name" value="Sig_transdc_resp-reg_receiver"/>
</dbReference>
<reference evidence="2" key="1">
    <citation type="submission" date="2018-06" db="EMBL/GenBank/DDBJ databases">
        <authorList>
            <person name="Zhirakovskaya E."/>
        </authorList>
    </citation>
    <scope>NUCLEOTIDE SEQUENCE</scope>
</reference>
<dbReference type="Gene3D" id="3.40.50.2300">
    <property type="match status" value="1"/>
</dbReference>
<dbReference type="GO" id="GO:0000160">
    <property type="term" value="P:phosphorelay signal transduction system"/>
    <property type="evidence" value="ECO:0007669"/>
    <property type="project" value="InterPro"/>
</dbReference>
<evidence type="ECO:0000259" key="1">
    <source>
        <dbReference type="PROSITE" id="PS50110"/>
    </source>
</evidence>
<gene>
    <name evidence="2" type="ORF">MNBD_ALPHA08-1589</name>
</gene>
<dbReference type="InterPro" id="IPR011006">
    <property type="entry name" value="CheY-like_superfamily"/>
</dbReference>
<dbReference type="EMBL" id="UOEC01000057">
    <property type="protein sequence ID" value="VAV89125.1"/>
    <property type="molecule type" value="Genomic_DNA"/>
</dbReference>
<protein>
    <recommendedName>
        <fullName evidence="1">Response regulatory domain-containing protein</fullName>
    </recommendedName>
</protein>
<dbReference type="AlphaFoldDB" id="A0A3B0S0S2"/>
<feature type="domain" description="Response regulatory" evidence="1">
    <location>
        <begin position="3"/>
        <end position="121"/>
    </location>
</feature>
<proteinExistence type="predicted"/>
<accession>A0A3B0S0S2</accession>
<dbReference type="PROSITE" id="PS50110">
    <property type="entry name" value="RESPONSE_REGULATORY"/>
    <property type="match status" value="1"/>
</dbReference>
<organism evidence="2">
    <name type="scientific">hydrothermal vent metagenome</name>
    <dbReference type="NCBI Taxonomy" id="652676"/>
    <lineage>
        <taxon>unclassified sequences</taxon>
        <taxon>metagenomes</taxon>
        <taxon>ecological metagenomes</taxon>
    </lineage>
</organism>
<name>A0A3B0S0S2_9ZZZZ</name>
<sequence>MATVLVIDDDLVLCELYNAYFSIEGLSDWHALGESDIENALKVIRLNVPELIFLDNRLPPFQDFREPLEKLIACGYEGPIVVQSACTDDDVFDLAIELGAAKVWEKWRLSSGDLAEIVTQLPKHFQSQVKVGVVS</sequence>
<dbReference type="SUPFAM" id="SSF52172">
    <property type="entry name" value="CheY-like"/>
    <property type="match status" value="1"/>
</dbReference>